<accession>A0ABV9LAJ7</accession>
<sequence length="286" mass="32932">MNSPKVSIIVPCYNQAHFLNDSLQSVLNQIFDAWECIIVNDGSPDNTEEVAQKWCAKDARFKYIKKPNGGLSSARNAGISISRGDFILPLDADDLIHQDYLQKLLPVIENNDGIEVVTCYSIFFRNTIDNVVNTRKPTGTTIDALLYENMIMATSLYRKESWNRVGGYDESMKDGFEDWDFWISILKDGAEFKIVPEFLFYYRKAAASMLTNTVANHLESVTKYIYKKHSEVYINKFDTTMDYVFYLIKKHKASEDNLKKSLEYRIGKAVTKPFRFIAKLNKSKNK</sequence>
<dbReference type="CDD" id="cd00761">
    <property type="entry name" value="Glyco_tranf_GTA_type"/>
    <property type="match status" value="1"/>
</dbReference>
<evidence type="ECO:0000313" key="3">
    <source>
        <dbReference type="Proteomes" id="UP001595878"/>
    </source>
</evidence>
<dbReference type="PANTHER" id="PTHR43685:SF2">
    <property type="entry name" value="GLYCOSYLTRANSFERASE 2-LIKE DOMAIN-CONTAINING PROTEIN"/>
    <property type="match status" value="1"/>
</dbReference>
<keyword evidence="3" id="KW-1185">Reference proteome</keyword>
<reference evidence="3" key="1">
    <citation type="journal article" date="2019" name="Int. J. Syst. Evol. Microbiol.">
        <title>The Global Catalogue of Microorganisms (GCM) 10K type strain sequencing project: providing services to taxonomists for standard genome sequencing and annotation.</title>
        <authorList>
            <consortium name="The Broad Institute Genomics Platform"/>
            <consortium name="The Broad Institute Genome Sequencing Center for Infectious Disease"/>
            <person name="Wu L."/>
            <person name="Ma J."/>
        </authorList>
    </citation>
    <scope>NUCLEOTIDE SEQUENCE [LARGE SCALE GENOMIC DNA]</scope>
    <source>
        <strain evidence="3">CGMCC 4.7427</strain>
    </source>
</reference>
<evidence type="ECO:0000313" key="2">
    <source>
        <dbReference type="EMBL" id="MFC4690180.1"/>
    </source>
</evidence>
<evidence type="ECO:0000259" key="1">
    <source>
        <dbReference type="Pfam" id="PF00535"/>
    </source>
</evidence>
<gene>
    <name evidence="2" type="ORF">ACFO5T_07040</name>
</gene>
<name>A0ABV9LAJ7_9FLAO</name>
<dbReference type="Pfam" id="PF00535">
    <property type="entry name" value="Glycos_transf_2"/>
    <property type="match status" value="1"/>
</dbReference>
<dbReference type="PANTHER" id="PTHR43685">
    <property type="entry name" value="GLYCOSYLTRANSFERASE"/>
    <property type="match status" value="1"/>
</dbReference>
<dbReference type="Gene3D" id="3.90.550.10">
    <property type="entry name" value="Spore Coat Polysaccharide Biosynthesis Protein SpsA, Chain A"/>
    <property type="match status" value="1"/>
</dbReference>
<dbReference type="InterPro" id="IPR050834">
    <property type="entry name" value="Glycosyltransf_2"/>
</dbReference>
<dbReference type="SUPFAM" id="SSF53448">
    <property type="entry name" value="Nucleotide-diphospho-sugar transferases"/>
    <property type="match status" value="1"/>
</dbReference>
<comment type="caution">
    <text evidence="2">The sequence shown here is derived from an EMBL/GenBank/DDBJ whole genome shotgun (WGS) entry which is preliminary data.</text>
</comment>
<feature type="domain" description="Glycosyltransferase 2-like" evidence="1">
    <location>
        <begin position="7"/>
        <end position="134"/>
    </location>
</feature>
<organism evidence="2 3">
    <name type="scientific">Dokdonia genika</name>
    <dbReference type="NCBI Taxonomy" id="308113"/>
    <lineage>
        <taxon>Bacteria</taxon>
        <taxon>Pseudomonadati</taxon>
        <taxon>Bacteroidota</taxon>
        <taxon>Flavobacteriia</taxon>
        <taxon>Flavobacteriales</taxon>
        <taxon>Flavobacteriaceae</taxon>
        <taxon>Dokdonia</taxon>
    </lineage>
</organism>
<dbReference type="InterPro" id="IPR001173">
    <property type="entry name" value="Glyco_trans_2-like"/>
</dbReference>
<dbReference type="RefSeq" id="WP_380033181.1">
    <property type="nucleotide sequence ID" value="NZ_JBHSHB010000012.1"/>
</dbReference>
<proteinExistence type="predicted"/>
<dbReference type="Proteomes" id="UP001595878">
    <property type="component" value="Unassembled WGS sequence"/>
</dbReference>
<dbReference type="InterPro" id="IPR029044">
    <property type="entry name" value="Nucleotide-diphossugar_trans"/>
</dbReference>
<dbReference type="EMBL" id="JBHSHB010000012">
    <property type="protein sequence ID" value="MFC4690180.1"/>
    <property type="molecule type" value="Genomic_DNA"/>
</dbReference>
<protein>
    <submittedName>
        <fullName evidence="2">Glycosyltransferase family 2 protein</fullName>
    </submittedName>
</protein>